<proteinExistence type="predicted"/>
<feature type="compositionally biased region" description="Low complexity" evidence="1">
    <location>
        <begin position="714"/>
        <end position="723"/>
    </location>
</feature>
<dbReference type="InterPro" id="IPR050648">
    <property type="entry name" value="F-box_LRR-repeat"/>
</dbReference>
<feature type="compositionally biased region" description="Polar residues" evidence="1">
    <location>
        <begin position="156"/>
        <end position="165"/>
    </location>
</feature>
<dbReference type="Gene3D" id="3.80.10.10">
    <property type="entry name" value="Ribonuclease Inhibitor"/>
    <property type="match status" value="3"/>
</dbReference>
<dbReference type="VEuPathDB" id="FungiDB:P168DRAFT_295601"/>
<evidence type="ECO:0000313" key="3">
    <source>
        <dbReference type="EMBL" id="PKY06531.1"/>
    </source>
</evidence>
<dbReference type="PROSITE" id="PS50181">
    <property type="entry name" value="FBOX"/>
    <property type="match status" value="1"/>
</dbReference>
<comment type="caution">
    <text evidence="3">The sequence shown here is derived from an EMBL/GenBank/DDBJ whole genome shotgun (WGS) entry which is preliminary data.</text>
</comment>
<dbReference type="GeneID" id="36545574"/>
<dbReference type="FunFam" id="3.80.10.10:FF:000675">
    <property type="entry name" value="F-box domain protein (AFU_orthologue AFUA_2G02860)"/>
    <property type="match status" value="1"/>
</dbReference>
<dbReference type="SMART" id="SM00256">
    <property type="entry name" value="FBOX"/>
    <property type="match status" value="1"/>
</dbReference>
<dbReference type="PANTHER" id="PTHR13382">
    <property type="entry name" value="MITOCHONDRIAL ATP SYNTHASE COUPLING FACTOR B"/>
    <property type="match status" value="1"/>
</dbReference>
<feature type="region of interest" description="Disordered" evidence="1">
    <location>
        <begin position="122"/>
        <end position="168"/>
    </location>
</feature>
<dbReference type="Pfam" id="PF13516">
    <property type="entry name" value="LRR_6"/>
    <property type="match status" value="2"/>
</dbReference>
<feature type="compositionally biased region" description="Polar residues" evidence="1">
    <location>
        <begin position="42"/>
        <end position="52"/>
    </location>
</feature>
<dbReference type="Pfam" id="PF12937">
    <property type="entry name" value="F-box-like"/>
    <property type="match status" value="1"/>
</dbReference>
<gene>
    <name evidence="3" type="ORF">P168DRAFT_295601</name>
</gene>
<dbReference type="RefSeq" id="XP_024695125.1">
    <property type="nucleotide sequence ID" value="XM_024838050.1"/>
</dbReference>
<dbReference type="SUPFAM" id="SSF52047">
    <property type="entry name" value="RNI-like"/>
    <property type="match status" value="1"/>
</dbReference>
<dbReference type="InterPro" id="IPR032675">
    <property type="entry name" value="LRR_dom_sf"/>
</dbReference>
<dbReference type="FunFam" id="3.80.10.10:FF:001369">
    <property type="entry name" value="F-box domain protein"/>
    <property type="match status" value="1"/>
</dbReference>
<evidence type="ECO:0000259" key="2">
    <source>
        <dbReference type="PROSITE" id="PS50181"/>
    </source>
</evidence>
<accession>A0A2I1D9G7</accession>
<keyword evidence="4" id="KW-1185">Reference proteome</keyword>
<reference evidence="3" key="1">
    <citation type="submission" date="2016-12" db="EMBL/GenBank/DDBJ databases">
        <title>The genomes of Aspergillus section Nigri reveals drivers in fungal speciation.</title>
        <authorList>
            <consortium name="DOE Joint Genome Institute"/>
            <person name="Vesth T.C."/>
            <person name="Nybo J."/>
            <person name="Theobald S."/>
            <person name="Brandl J."/>
            <person name="Frisvad J.C."/>
            <person name="Nielsen K.F."/>
            <person name="Lyhne E.K."/>
            <person name="Kogle M.E."/>
            <person name="Kuo A."/>
            <person name="Riley R."/>
            <person name="Clum A."/>
            <person name="Nolan M."/>
            <person name="Lipzen A."/>
            <person name="Salamov A."/>
            <person name="Henrissat B."/>
            <person name="Wiebenga A."/>
            <person name="De vries R.P."/>
            <person name="Grigoriev I.V."/>
            <person name="Mortensen U.H."/>
            <person name="Andersen M.R."/>
            <person name="Baker S.E."/>
        </authorList>
    </citation>
    <scope>NUCLEOTIDE SEQUENCE</scope>
    <source>
        <strain evidence="3">IBT 28561</strain>
    </source>
</reference>
<feature type="domain" description="F-box" evidence="2">
    <location>
        <begin position="169"/>
        <end position="215"/>
    </location>
</feature>
<name>A0A2I1D9G7_ASPC2</name>
<dbReference type="InterPro" id="IPR036047">
    <property type="entry name" value="F-box-like_dom_sf"/>
</dbReference>
<dbReference type="EMBL" id="MSFM01000003">
    <property type="protein sequence ID" value="PKY06531.1"/>
    <property type="molecule type" value="Genomic_DNA"/>
</dbReference>
<dbReference type="Proteomes" id="UP000234254">
    <property type="component" value="Unassembled WGS sequence"/>
</dbReference>
<dbReference type="InterPro" id="IPR006553">
    <property type="entry name" value="Leu-rich_rpt_Cys-con_subtyp"/>
</dbReference>
<organism evidence="3 4">
    <name type="scientific">Aspergillus campestris (strain IBT 28561)</name>
    <dbReference type="NCBI Taxonomy" id="1392248"/>
    <lineage>
        <taxon>Eukaryota</taxon>
        <taxon>Fungi</taxon>
        <taxon>Dikarya</taxon>
        <taxon>Ascomycota</taxon>
        <taxon>Pezizomycotina</taxon>
        <taxon>Eurotiomycetes</taxon>
        <taxon>Eurotiomycetidae</taxon>
        <taxon>Eurotiales</taxon>
        <taxon>Aspergillaceae</taxon>
        <taxon>Aspergillus</taxon>
        <taxon>Aspergillus subgen. Circumdati</taxon>
    </lineage>
</organism>
<dbReference type="OrthoDB" id="550575at2759"/>
<feature type="compositionally biased region" description="Low complexity" evidence="1">
    <location>
        <begin position="11"/>
        <end position="22"/>
    </location>
</feature>
<dbReference type="AlphaFoldDB" id="A0A2I1D9G7"/>
<dbReference type="InterPro" id="IPR001810">
    <property type="entry name" value="F-box_dom"/>
</dbReference>
<evidence type="ECO:0000313" key="4">
    <source>
        <dbReference type="Proteomes" id="UP000234254"/>
    </source>
</evidence>
<dbReference type="InterPro" id="IPR001611">
    <property type="entry name" value="Leu-rich_rpt"/>
</dbReference>
<feature type="region of interest" description="Disordered" evidence="1">
    <location>
        <begin position="671"/>
        <end position="723"/>
    </location>
</feature>
<dbReference type="GO" id="GO:0005737">
    <property type="term" value="C:cytoplasm"/>
    <property type="evidence" value="ECO:0007669"/>
    <property type="project" value="TreeGrafter"/>
</dbReference>
<sequence>MAAVPRDANLSGSASPASPHSSTGQIPLEQPPKLKGRRKLLQSLQRISSSPALTRRGRSASAGYRQNGKASLSCVSLSQTAYTPCLGNGSSAQLYGGLNANPTAPGVTSTPPEPHDENARIRLVGSESSSRVIRLPTEVRPGSRGSPSAPDVSEDLTPQPSTSQPKKPFDFWASMPSELKVLIFHYLTPKEIVRCSAVSKKWHKMCYDGQLWTTIDTTDYYGDVSSDGLVKIITAAGPFVRDLNLRGCVQLRDKWRSEGERMTDLCRNIERFSLEGCRIDKTSMHCFLLRNPRLQYINVSGLSSVTNSAMKIVAQACPQLQVLNVSWCTSVDTAGLAKVIEACTHLKDLRASEIRGFDDVDFALELFERNTLERLLVSRTDLTDKSLQALMHGLDPEMDVLDERALVPPRRLRHLDLHRCAALTDDGVKSLAHNVPHLEGLQLSQCSELTDESVTAVIKTTPRLSHLDLEDIEHLSNNTLVELAKAPCADHLEHLNISYCESMGDVGMLQIMKSCPALRSVEMDNTRVSDLTLMEASLRIRRRGYSEELPRVGLRLVIFDCANVTWAGVKEVLSSNAYVPRVRKSMQAVSVVAQTVLPDQPAAAPAVITSSITPPPSPPLYPSAVIQLKCFYGWQMTVDEHNKRVLRGDLAAASRLDRKWADYMIAHEEAGTAGAGARRRRRRAHAAEQVYEQDEEADGGEGNPAGGARRRRAQSSGSSCVIM</sequence>
<protein>
    <submittedName>
        <fullName evidence="3">RNI-like protein</fullName>
    </submittedName>
</protein>
<dbReference type="SMART" id="SM00367">
    <property type="entry name" value="LRR_CC"/>
    <property type="match status" value="7"/>
</dbReference>
<evidence type="ECO:0000256" key="1">
    <source>
        <dbReference type="SAM" id="MobiDB-lite"/>
    </source>
</evidence>
<dbReference type="SUPFAM" id="SSF81383">
    <property type="entry name" value="F-box domain"/>
    <property type="match status" value="1"/>
</dbReference>
<feature type="region of interest" description="Disordered" evidence="1">
    <location>
        <begin position="1"/>
        <end position="69"/>
    </location>
</feature>